<dbReference type="GeneID" id="41973566"/>
<sequence length="509" mass="55579">MSQAASERQHVSVDHPTLGKVTGLQVEPTVTQFRGIKYATVNERFAECVIHEQKDIDATNWGPSCPQPADGFPNEQMFIQQGLPADSVPDDELNCLNLNITTPKGAAGSANPLPVLVFVHGGGLFVGADSWPHYDQAKLVALAASRGRPIVAVNLNYRLGAVGWLASPKEGLKGNFGANDVITAFEWIHKHISGFGGDPNNITALGNSAGSSIVTALLYQDKPLFKKIIPAGGTALLGPFADAKTQEEKFNALAGMLGIDATRKAFEKVSVEDLTQKTPMMYLGLGVDGDLFKEAQTSTLVAQKKESWCEEIFIGNNEHDASIMIMGLLGKLDKVSKQLPGYLKQALPEFADDIINTYKVSEDMSQAEALEAITSLATDVFAVATQKYLIGWPNEKRYFYRFAVPNPWDGPLKGFATHILEVAFLFQNYNHVLSEENRQIAEKLAESIIGFMYDVPPCKPWTENPEGREDLAFGSLRSGDARKEKILEIADKVGYEKLSGVMMGFYFGP</sequence>
<dbReference type="Gene3D" id="3.40.50.1820">
    <property type="entry name" value="alpha/beta hydrolase"/>
    <property type="match status" value="1"/>
</dbReference>
<dbReference type="InterPro" id="IPR002018">
    <property type="entry name" value="CarbesteraseB"/>
</dbReference>
<reference evidence="2 3" key="1">
    <citation type="submission" date="2019-06" db="EMBL/GenBank/DDBJ databases">
        <title>Draft genome sequence of the filamentous fungus Phialemoniopsis curvata isolated from diesel fuel.</title>
        <authorList>
            <person name="Varaljay V.A."/>
            <person name="Lyon W.J."/>
            <person name="Crouch A.L."/>
            <person name="Drake C.E."/>
            <person name="Hollomon J.M."/>
            <person name="Nadeau L.J."/>
            <person name="Nunn H.S."/>
            <person name="Stevenson B.S."/>
            <person name="Bojanowski C.L."/>
            <person name="Crookes-Goodson W.J."/>
        </authorList>
    </citation>
    <scope>NUCLEOTIDE SEQUENCE [LARGE SCALE GENOMIC DNA]</scope>
    <source>
        <strain evidence="2 3">D216</strain>
    </source>
</reference>
<proteinExistence type="predicted"/>
<dbReference type="InParanoid" id="A0A507B7K4"/>
<dbReference type="PANTHER" id="PTHR11559">
    <property type="entry name" value="CARBOXYLESTERASE"/>
    <property type="match status" value="1"/>
</dbReference>
<protein>
    <recommendedName>
        <fullName evidence="1">Carboxylesterase type B domain-containing protein</fullName>
    </recommendedName>
</protein>
<dbReference type="OrthoDB" id="3200163at2759"/>
<accession>A0A507B7K4</accession>
<gene>
    <name evidence="2" type="ORF">E0L32_006119</name>
</gene>
<evidence type="ECO:0000259" key="1">
    <source>
        <dbReference type="Pfam" id="PF00135"/>
    </source>
</evidence>
<dbReference type="AlphaFoldDB" id="A0A507B7K4"/>
<keyword evidence="3" id="KW-1185">Reference proteome</keyword>
<dbReference type="EMBL" id="SKBQ01000034">
    <property type="protein sequence ID" value="TPX13389.1"/>
    <property type="molecule type" value="Genomic_DNA"/>
</dbReference>
<dbReference type="Pfam" id="PF00135">
    <property type="entry name" value="COesterase"/>
    <property type="match status" value="1"/>
</dbReference>
<organism evidence="2 3">
    <name type="scientific">Thyridium curvatum</name>
    <dbReference type="NCBI Taxonomy" id="1093900"/>
    <lineage>
        <taxon>Eukaryota</taxon>
        <taxon>Fungi</taxon>
        <taxon>Dikarya</taxon>
        <taxon>Ascomycota</taxon>
        <taxon>Pezizomycotina</taxon>
        <taxon>Sordariomycetes</taxon>
        <taxon>Sordariomycetidae</taxon>
        <taxon>Thyridiales</taxon>
        <taxon>Thyridiaceae</taxon>
        <taxon>Thyridium</taxon>
    </lineage>
</organism>
<dbReference type="Proteomes" id="UP000319257">
    <property type="component" value="Unassembled WGS sequence"/>
</dbReference>
<dbReference type="InterPro" id="IPR050309">
    <property type="entry name" value="Type-B_Carboxylest/Lipase"/>
</dbReference>
<dbReference type="InterPro" id="IPR029058">
    <property type="entry name" value="AB_hydrolase_fold"/>
</dbReference>
<evidence type="ECO:0000313" key="2">
    <source>
        <dbReference type="EMBL" id="TPX13389.1"/>
    </source>
</evidence>
<dbReference type="SUPFAM" id="SSF53474">
    <property type="entry name" value="alpha/beta-Hydrolases"/>
    <property type="match status" value="1"/>
</dbReference>
<name>A0A507B7K4_9PEZI</name>
<comment type="caution">
    <text evidence="2">The sequence shown here is derived from an EMBL/GenBank/DDBJ whole genome shotgun (WGS) entry which is preliminary data.</text>
</comment>
<feature type="domain" description="Carboxylesterase type B" evidence="1">
    <location>
        <begin position="17"/>
        <end position="453"/>
    </location>
</feature>
<dbReference type="RefSeq" id="XP_030995100.1">
    <property type="nucleotide sequence ID" value="XM_031140717.1"/>
</dbReference>
<dbReference type="STRING" id="1093900.A0A507B7K4"/>
<evidence type="ECO:0000313" key="3">
    <source>
        <dbReference type="Proteomes" id="UP000319257"/>
    </source>
</evidence>